<sequence>MAEKVKSLIDGIHYFRVPVVEVESSVDWYRDVLGLTLQHQEDELAVFHVNDGLLLVLVEADAESHAHFTRNGELEFSIGFTSSKLNELREHLISQGVNVEEMKEDNGHHFFHFYDPSGNKLQVHW</sequence>
<dbReference type="EMBL" id="JBHSFU010000015">
    <property type="protein sequence ID" value="MFC4560142.1"/>
    <property type="molecule type" value="Genomic_DNA"/>
</dbReference>
<dbReference type="InterPro" id="IPR037523">
    <property type="entry name" value="VOC_core"/>
</dbReference>
<organism evidence="2 3">
    <name type="scientific">Virgibacillus kekensis</name>
    <dbReference type="NCBI Taxonomy" id="202261"/>
    <lineage>
        <taxon>Bacteria</taxon>
        <taxon>Bacillati</taxon>
        <taxon>Bacillota</taxon>
        <taxon>Bacilli</taxon>
        <taxon>Bacillales</taxon>
        <taxon>Bacillaceae</taxon>
        <taxon>Virgibacillus</taxon>
    </lineage>
</organism>
<comment type="caution">
    <text evidence="2">The sequence shown here is derived from an EMBL/GenBank/DDBJ whole genome shotgun (WGS) entry which is preliminary data.</text>
</comment>
<feature type="domain" description="VOC" evidence="1">
    <location>
        <begin position="11"/>
        <end position="125"/>
    </location>
</feature>
<dbReference type="Proteomes" id="UP001595989">
    <property type="component" value="Unassembled WGS sequence"/>
</dbReference>
<evidence type="ECO:0000313" key="3">
    <source>
        <dbReference type="Proteomes" id="UP001595989"/>
    </source>
</evidence>
<dbReference type="InterPro" id="IPR004360">
    <property type="entry name" value="Glyas_Fos-R_dOase_dom"/>
</dbReference>
<protein>
    <submittedName>
        <fullName evidence="2">VOC family protein</fullName>
    </submittedName>
</protein>
<keyword evidence="3" id="KW-1185">Reference proteome</keyword>
<dbReference type="InterPro" id="IPR029068">
    <property type="entry name" value="Glyas_Bleomycin-R_OHBP_Dase"/>
</dbReference>
<gene>
    <name evidence="2" type="ORF">ACFO3D_18445</name>
</gene>
<dbReference type="SUPFAM" id="SSF54593">
    <property type="entry name" value="Glyoxalase/Bleomycin resistance protein/Dihydroxybiphenyl dioxygenase"/>
    <property type="match status" value="1"/>
</dbReference>
<dbReference type="Gene3D" id="3.10.180.10">
    <property type="entry name" value="2,3-Dihydroxybiphenyl 1,2-Dioxygenase, domain 1"/>
    <property type="match status" value="1"/>
</dbReference>
<dbReference type="PROSITE" id="PS51819">
    <property type="entry name" value="VOC"/>
    <property type="match status" value="1"/>
</dbReference>
<name>A0ABV9DNY7_9BACI</name>
<evidence type="ECO:0000313" key="2">
    <source>
        <dbReference type="EMBL" id="MFC4560142.1"/>
    </source>
</evidence>
<dbReference type="Pfam" id="PF00903">
    <property type="entry name" value="Glyoxalase"/>
    <property type="match status" value="1"/>
</dbReference>
<evidence type="ECO:0000259" key="1">
    <source>
        <dbReference type="PROSITE" id="PS51819"/>
    </source>
</evidence>
<accession>A0ABV9DNY7</accession>
<dbReference type="RefSeq" id="WP_390299698.1">
    <property type="nucleotide sequence ID" value="NZ_JBHSFU010000015.1"/>
</dbReference>
<reference evidence="3" key="1">
    <citation type="journal article" date="2019" name="Int. J. Syst. Evol. Microbiol.">
        <title>The Global Catalogue of Microorganisms (GCM) 10K type strain sequencing project: providing services to taxonomists for standard genome sequencing and annotation.</title>
        <authorList>
            <consortium name="The Broad Institute Genomics Platform"/>
            <consortium name="The Broad Institute Genome Sequencing Center for Infectious Disease"/>
            <person name="Wu L."/>
            <person name="Ma J."/>
        </authorList>
    </citation>
    <scope>NUCLEOTIDE SEQUENCE [LARGE SCALE GENOMIC DNA]</scope>
    <source>
        <strain evidence="3">CGMCC 4.7426</strain>
    </source>
</reference>
<proteinExistence type="predicted"/>